<reference evidence="2 3" key="1">
    <citation type="submission" date="2019-06" db="EMBL/GenBank/DDBJ databases">
        <title>Quisquiliibacterium sp. nov., isolated from a maize field.</title>
        <authorList>
            <person name="Lin S.-Y."/>
            <person name="Tsai C.-F."/>
            <person name="Young C.-C."/>
        </authorList>
    </citation>
    <scope>NUCLEOTIDE SEQUENCE [LARGE SCALE GENOMIC DNA]</scope>
    <source>
        <strain evidence="2 3">CC-CFT501</strain>
    </source>
</reference>
<dbReference type="InterPro" id="IPR042262">
    <property type="entry name" value="CN_hydtase_beta_C"/>
</dbReference>
<sequence>MAASAPDRPIRSIADAVAACGLPESTGAAFAEPWQAQLFAITLAMHEAGHFSWPEWVGYLSQAIRGAQAAGDPDLGDTYWLHWLAALERLLHDKELAGPLQLASHREAIRAYARVAPSASLLKAD</sequence>
<comment type="caution">
    <text evidence="2">The sequence shown here is derived from an EMBL/GenBank/DDBJ whole genome shotgun (WGS) entry which is preliminary data.</text>
</comment>
<dbReference type="AlphaFoldDB" id="A0A5C8NSX0"/>
<protein>
    <submittedName>
        <fullName evidence="2">Nitrile hydratase accessory protein</fullName>
    </submittedName>
</protein>
<name>A0A5C8NSX0_9BURK</name>
<dbReference type="Proteomes" id="UP000321548">
    <property type="component" value="Unassembled WGS sequence"/>
</dbReference>
<evidence type="ECO:0000313" key="3">
    <source>
        <dbReference type="Proteomes" id="UP000321548"/>
    </source>
</evidence>
<dbReference type="Pfam" id="PF21006">
    <property type="entry name" value="NHase_beta_N"/>
    <property type="match status" value="1"/>
</dbReference>
<dbReference type="InterPro" id="IPR049054">
    <property type="entry name" value="CN_hydtase_beta-like_N"/>
</dbReference>
<organism evidence="2 3">
    <name type="scientific">Zeimonas arvi</name>
    <dbReference type="NCBI Taxonomy" id="2498847"/>
    <lineage>
        <taxon>Bacteria</taxon>
        <taxon>Pseudomonadati</taxon>
        <taxon>Pseudomonadota</taxon>
        <taxon>Betaproteobacteria</taxon>
        <taxon>Burkholderiales</taxon>
        <taxon>Burkholderiaceae</taxon>
        <taxon>Zeimonas</taxon>
    </lineage>
</organism>
<dbReference type="InterPro" id="IPR023808">
    <property type="entry name" value="Nitrile_Hydratase_acc_put"/>
</dbReference>
<evidence type="ECO:0000313" key="2">
    <source>
        <dbReference type="EMBL" id="TXL63603.1"/>
    </source>
</evidence>
<gene>
    <name evidence="2" type="ORF">FHP08_17070</name>
</gene>
<accession>A0A5C8NSX0</accession>
<keyword evidence="3" id="KW-1185">Reference proteome</keyword>
<dbReference type="NCBIfam" id="TIGR03889">
    <property type="entry name" value="nitrile_acc"/>
    <property type="match status" value="1"/>
</dbReference>
<proteinExistence type="predicted"/>
<dbReference type="OrthoDB" id="9811616at2"/>
<dbReference type="Gene3D" id="1.10.472.20">
    <property type="entry name" value="Nitrile hydratase, beta subunit"/>
    <property type="match status" value="1"/>
</dbReference>
<dbReference type="InterPro" id="IPR008990">
    <property type="entry name" value="Elect_transpt_acc-like_dom_sf"/>
</dbReference>
<feature type="domain" description="Nitrile hydratase beta subunit-like N-terminal" evidence="1">
    <location>
        <begin position="24"/>
        <end position="112"/>
    </location>
</feature>
<evidence type="ECO:0000259" key="1">
    <source>
        <dbReference type="Pfam" id="PF21006"/>
    </source>
</evidence>
<dbReference type="EMBL" id="VDUY01000008">
    <property type="protein sequence ID" value="TXL63603.1"/>
    <property type="molecule type" value="Genomic_DNA"/>
</dbReference>
<dbReference type="SUPFAM" id="SSF50090">
    <property type="entry name" value="Electron transport accessory proteins"/>
    <property type="match status" value="1"/>
</dbReference>